<dbReference type="HOGENOM" id="CLU_670328_0_0_7"/>
<proteinExistence type="predicted"/>
<dbReference type="InterPro" id="IPR014710">
    <property type="entry name" value="RmlC-like_jellyroll"/>
</dbReference>
<dbReference type="Gene3D" id="2.60.120.10">
    <property type="entry name" value="Jelly Rolls"/>
    <property type="match status" value="1"/>
</dbReference>
<dbReference type="AlphaFoldDB" id="W4LYW0"/>
<reference evidence="1 2" key="1">
    <citation type="journal article" date="2014" name="Nature">
        <title>An environmental bacterial taxon with a large and distinct metabolic repertoire.</title>
        <authorList>
            <person name="Wilson M.C."/>
            <person name="Mori T."/>
            <person name="Ruckert C."/>
            <person name="Uria A.R."/>
            <person name="Helf M.J."/>
            <person name="Takada K."/>
            <person name="Gernert C."/>
            <person name="Steffens U.A."/>
            <person name="Heycke N."/>
            <person name="Schmitt S."/>
            <person name="Rinke C."/>
            <person name="Helfrich E.J."/>
            <person name="Brachmann A.O."/>
            <person name="Gurgui C."/>
            <person name="Wakimoto T."/>
            <person name="Kracht M."/>
            <person name="Crusemann M."/>
            <person name="Hentschel U."/>
            <person name="Abe I."/>
            <person name="Matsunaga S."/>
            <person name="Kalinowski J."/>
            <person name="Takeyama H."/>
            <person name="Piel J."/>
        </authorList>
    </citation>
    <scope>NUCLEOTIDE SEQUENCE [LARGE SCALE GENOMIC DNA]</scope>
    <source>
        <strain evidence="2">TSY2</strain>
    </source>
</reference>
<dbReference type="Proteomes" id="UP000019140">
    <property type="component" value="Unassembled WGS sequence"/>
</dbReference>
<dbReference type="EMBL" id="AZHX01001464">
    <property type="protein sequence ID" value="ETX03093.1"/>
    <property type="molecule type" value="Genomic_DNA"/>
</dbReference>
<sequence>MEFFQELGTLVEQRWRAQHYCEEHFPELAAEILTEWSPHQHVDPWEVIHWINTTPHIPTQPDLGGRFGDPPITVYAGPRFHIDMYFWLDGSTNIHQHAFCGAFQVHRGSSIHSRYRFHEDRRVSAHFSTGQLTLEQVELLQEGEIRQIWPGRQSIHSLFHLDRPSVSTIIRTYQTPNAVPQYNYQKPYFAVDTFFQDPLVAKKIQSAILLLKMPHPEVDTLIGDMIVNSDFHTVFALLELAFNYAAPNQIEQQLGVQTGQERFDYFLQQARRQHGELVDLIQPVLEENQRVYNILIRRGQITSNEHRFFLALLLNVPERQRMLDLVRQRFPDQDPVDTVTEWLEELADTQLIGSSEPNVLGIQDLDDDYLFAVRCLLEGQTPEQIHEAFVREYSEAYIADLDRSVEDLVQSIQQSLLFKAIFSSPANVSISHR</sequence>
<keyword evidence="2" id="KW-1185">Reference proteome</keyword>
<comment type="caution">
    <text evidence="1">The sequence shown here is derived from an EMBL/GenBank/DDBJ whole genome shotgun (WGS) entry which is preliminary data.</text>
</comment>
<organism evidence="1 2">
    <name type="scientific">Candidatus Entotheonella gemina</name>
    <dbReference type="NCBI Taxonomy" id="1429439"/>
    <lineage>
        <taxon>Bacteria</taxon>
        <taxon>Pseudomonadati</taxon>
        <taxon>Nitrospinota/Tectimicrobiota group</taxon>
        <taxon>Candidatus Tectimicrobiota</taxon>
        <taxon>Candidatus Entotheonellia</taxon>
        <taxon>Candidatus Entotheonellales</taxon>
        <taxon>Candidatus Entotheonellaceae</taxon>
        <taxon>Candidatus Entotheonella</taxon>
    </lineage>
</organism>
<accession>W4LYW0</accession>
<dbReference type="InterPro" id="IPR011051">
    <property type="entry name" value="RmlC_Cupin_sf"/>
</dbReference>
<dbReference type="SUPFAM" id="SSF51182">
    <property type="entry name" value="RmlC-like cupins"/>
    <property type="match status" value="1"/>
</dbReference>
<gene>
    <name evidence="1" type="ORF">ETSY2_34155</name>
</gene>
<evidence type="ECO:0000313" key="2">
    <source>
        <dbReference type="Proteomes" id="UP000019140"/>
    </source>
</evidence>
<name>W4LYW0_9BACT</name>
<protein>
    <submittedName>
        <fullName evidence="1">Uncharacterized protein</fullName>
    </submittedName>
</protein>
<evidence type="ECO:0000313" key="1">
    <source>
        <dbReference type="EMBL" id="ETX03093.1"/>
    </source>
</evidence>